<dbReference type="SUPFAM" id="SSF52402">
    <property type="entry name" value="Adenine nucleotide alpha hydrolases-like"/>
    <property type="match status" value="1"/>
</dbReference>
<feature type="region of interest" description="Interaction with tRNA" evidence="15">
    <location>
        <begin position="308"/>
        <end position="309"/>
    </location>
</feature>
<sequence>MATNNDTRVVVGMSGGVDSSVAAALLKEEGYDVVGIFMKNWDDTDENGVCTATVDYQDVARVCDQIGIPYYSVNFEQQYWDSVFTYFLEEYRKGRTPNPDIVCNKEIKFKAFLDYALLLGADYLATGHYARLAESRDGTVELMRGVDGNKDQTYFLSQLTQEQLSQVMFPLGSYDKKEVRNMAEERALATASKKDSTGICFIGERDFKSFLQQYLPAQPGEMRTPQGERKGRHEGLMYYTLGQRQGLGIGGAGEPWFVVDKDLEENVLIVAQGSKHPALMSDGLYGSGLNWLSSSLPTEAFPCTAKFRYRQADQEVTLYVNDENEFFVAFKEAQRAVTPGQAVVFYDGDVCLGGGTIESTAVNEEVEMLSGSG</sequence>
<dbReference type="GO" id="GO:0000049">
    <property type="term" value="F:tRNA binding"/>
    <property type="evidence" value="ECO:0007669"/>
    <property type="project" value="UniProtKB-KW"/>
</dbReference>
<evidence type="ECO:0000256" key="1">
    <source>
        <dbReference type="ARBA" id="ARBA00004496"/>
    </source>
</evidence>
<evidence type="ECO:0000256" key="5">
    <source>
        <dbReference type="ARBA" id="ARBA00022490"/>
    </source>
</evidence>
<evidence type="ECO:0000256" key="4">
    <source>
        <dbReference type="ARBA" id="ARBA00013805"/>
    </source>
</evidence>
<dbReference type="GO" id="GO:0002143">
    <property type="term" value="P:tRNA wobble position uridine thiolation"/>
    <property type="evidence" value="ECO:0007669"/>
    <property type="project" value="TreeGrafter"/>
</dbReference>
<keyword evidence="6 15" id="KW-0820">tRNA-binding</keyword>
<keyword evidence="7 15" id="KW-0808">Transferase</keyword>
<dbReference type="InterPro" id="IPR046885">
    <property type="entry name" value="MnmA-like_C"/>
</dbReference>
<evidence type="ECO:0000313" key="19">
    <source>
        <dbReference type="Proteomes" id="UP000595349"/>
    </source>
</evidence>
<dbReference type="Gene3D" id="2.30.30.280">
    <property type="entry name" value="Adenine nucleotide alpha hydrolases-like domains"/>
    <property type="match status" value="1"/>
</dbReference>
<dbReference type="PANTHER" id="PTHR11933:SF5">
    <property type="entry name" value="MITOCHONDRIAL TRNA-SPECIFIC 2-THIOURIDYLASE 1"/>
    <property type="match status" value="1"/>
</dbReference>
<feature type="domain" description="tRNA-specific 2-thiouridylase MnmA-like central" evidence="17">
    <location>
        <begin position="208"/>
        <end position="272"/>
    </location>
</feature>
<dbReference type="KEGG" id="scib:HUG20_06610"/>
<feature type="binding site" evidence="15">
    <location>
        <begin position="12"/>
        <end position="19"/>
    </location>
    <ligand>
        <name>ATP</name>
        <dbReference type="ChEBI" id="CHEBI:30616"/>
    </ligand>
</feature>
<dbReference type="Pfam" id="PF03054">
    <property type="entry name" value="tRNA_Me_trans"/>
    <property type="match status" value="1"/>
</dbReference>
<evidence type="ECO:0000256" key="13">
    <source>
        <dbReference type="ARBA" id="ARBA00051542"/>
    </source>
</evidence>
<dbReference type="Proteomes" id="UP000595349">
    <property type="component" value="Chromosome"/>
</dbReference>
<keyword evidence="8 15" id="KW-0819">tRNA processing</keyword>
<dbReference type="EC" id="2.8.1.13" evidence="3 15"/>
<feature type="domain" description="tRNA-specific 2-thiouridylase MnmA-like C-terminal" evidence="16">
    <location>
        <begin position="282"/>
        <end position="357"/>
    </location>
</feature>
<dbReference type="HAMAP" id="MF_00144">
    <property type="entry name" value="tRNA_thiouridyl_MnmA"/>
    <property type="match status" value="1"/>
</dbReference>
<dbReference type="InterPro" id="IPR046884">
    <property type="entry name" value="MnmA-like_central"/>
</dbReference>
<dbReference type="GO" id="GO:0103016">
    <property type="term" value="F:tRNA-uridine 2-sulfurtransferase activity"/>
    <property type="evidence" value="ECO:0007669"/>
    <property type="project" value="UniProtKB-EC"/>
</dbReference>
<evidence type="ECO:0000256" key="12">
    <source>
        <dbReference type="ARBA" id="ARBA00023157"/>
    </source>
</evidence>
<organism evidence="18 19">
    <name type="scientific">Salicibibacter cibi</name>
    <dbReference type="NCBI Taxonomy" id="2743001"/>
    <lineage>
        <taxon>Bacteria</taxon>
        <taxon>Bacillati</taxon>
        <taxon>Bacillota</taxon>
        <taxon>Bacilli</taxon>
        <taxon>Bacillales</taxon>
        <taxon>Bacillaceae</taxon>
        <taxon>Salicibibacter</taxon>
    </lineage>
</organism>
<comment type="similarity">
    <text evidence="2 15">Belongs to the MnmA/TRMU family.</text>
</comment>
<comment type="function">
    <text evidence="14 15">Catalyzes the 2-thiolation of uridine at the wobble position (U34) of tRNA, leading to the formation of s(2)U34.</text>
</comment>
<dbReference type="FunFam" id="2.40.30.10:FF:000023">
    <property type="entry name" value="tRNA-specific 2-thiouridylase MnmA"/>
    <property type="match status" value="1"/>
</dbReference>
<dbReference type="Pfam" id="PF20258">
    <property type="entry name" value="tRNA_Me_trans_C"/>
    <property type="match status" value="1"/>
</dbReference>
<feature type="binding site" evidence="15">
    <location>
        <position position="38"/>
    </location>
    <ligand>
        <name>ATP</name>
        <dbReference type="ChEBI" id="CHEBI:30616"/>
    </ligand>
</feature>
<dbReference type="Gene3D" id="3.40.50.620">
    <property type="entry name" value="HUPs"/>
    <property type="match status" value="1"/>
</dbReference>
<comment type="catalytic activity">
    <reaction evidence="13 15">
        <text>S-sulfanyl-L-cysteinyl-[protein] + uridine(34) in tRNA + AH2 + ATP = 2-thiouridine(34) in tRNA + L-cysteinyl-[protein] + A + AMP + diphosphate + H(+)</text>
        <dbReference type="Rhea" id="RHEA:47032"/>
        <dbReference type="Rhea" id="RHEA-COMP:10131"/>
        <dbReference type="Rhea" id="RHEA-COMP:11726"/>
        <dbReference type="Rhea" id="RHEA-COMP:11727"/>
        <dbReference type="Rhea" id="RHEA-COMP:11728"/>
        <dbReference type="ChEBI" id="CHEBI:13193"/>
        <dbReference type="ChEBI" id="CHEBI:15378"/>
        <dbReference type="ChEBI" id="CHEBI:17499"/>
        <dbReference type="ChEBI" id="CHEBI:29950"/>
        <dbReference type="ChEBI" id="CHEBI:30616"/>
        <dbReference type="ChEBI" id="CHEBI:33019"/>
        <dbReference type="ChEBI" id="CHEBI:61963"/>
        <dbReference type="ChEBI" id="CHEBI:65315"/>
        <dbReference type="ChEBI" id="CHEBI:87170"/>
        <dbReference type="ChEBI" id="CHEBI:456215"/>
        <dbReference type="EC" id="2.8.1.13"/>
    </reaction>
</comment>
<dbReference type="InterPro" id="IPR023382">
    <property type="entry name" value="MnmA-like_central_sf"/>
</dbReference>
<dbReference type="InterPro" id="IPR014729">
    <property type="entry name" value="Rossmann-like_a/b/a_fold"/>
</dbReference>
<evidence type="ECO:0000256" key="3">
    <source>
        <dbReference type="ARBA" id="ARBA00011949"/>
    </source>
</evidence>
<feature type="active site" description="Nucleophile" evidence="15">
    <location>
        <position position="103"/>
    </location>
</feature>
<dbReference type="GO" id="GO:0005737">
    <property type="term" value="C:cytoplasm"/>
    <property type="evidence" value="ECO:0007669"/>
    <property type="project" value="UniProtKB-SubCell"/>
</dbReference>
<dbReference type="Pfam" id="PF20259">
    <property type="entry name" value="tRNA_Me_trans_M"/>
    <property type="match status" value="1"/>
</dbReference>
<evidence type="ECO:0000256" key="7">
    <source>
        <dbReference type="ARBA" id="ARBA00022679"/>
    </source>
</evidence>
<evidence type="ECO:0000256" key="8">
    <source>
        <dbReference type="ARBA" id="ARBA00022694"/>
    </source>
</evidence>
<dbReference type="Gene3D" id="2.40.30.10">
    <property type="entry name" value="Translation factors"/>
    <property type="match status" value="1"/>
</dbReference>
<dbReference type="AlphaFoldDB" id="A0A7T6Z9T7"/>
<name>A0A7T6Z9T7_9BACI</name>
<dbReference type="EMBL" id="CP054706">
    <property type="protein sequence ID" value="QQK79576.1"/>
    <property type="molecule type" value="Genomic_DNA"/>
</dbReference>
<keyword evidence="19" id="KW-1185">Reference proteome</keyword>
<feature type="active site" description="Cysteine persulfide intermediate" evidence="15">
    <location>
        <position position="200"/>
    </location>
</feature>
<dbReference type="PANTHER" id="PTHR11933">
    <property type="entry name" value="TRNA 5-METHYLAMINOMETHYL-2-THIOURIDYLATE -METHYLTRANSFERASE"/>
    <property type="match status" value="1"/>
</dbReference>
<evidence type="ECO:0000259" key="17">
    <source>
        <dbReference type="Pfam" id="PF20259"/>
    </source>
</evidence>
<evidence type="ECO:0000256" key="10">
    <source>
        <dbReference type="ARBA" id="ARBA00022840"/>
    </source>
</evidence>
<gene>
    <name evidence="15 18" type="primary">mnmA</name>
    <name evidence="18" type="ORF">HUG20_06610</name>
</gene>
<feature type="binding site" evidence="15">
    <location>
        <position position="127"/>
    </location>
    <ligand>
        <name>ATP</name>
        <dbReference type="ChEBI" id="CHEBI:30616"/>
    </ligand>
</feature>
<feature type="region of interest" description="Interaction with target base in tRNA" evidence="15">
    <location>
        <begin position="98"/>
        <end position="100"/>
    </location>
</feature>
<evidence type="ECO:0000256" key="14">
    <source>
        <dbReference type="ARBA" id="ARBA00056575"/>
    </source>
</evidence>
<dbReference type="NCBIfam" id="TIGR00420">
    <property type="entry name" value="trmU"/>
    <property type="match status" value="1"/>
</dbReference>
<dbReference type="FunFam" id="3.40.50.620:FF:000004">
    <property type="entry name" value="tRNA-specific 2-thiouridylase MnmA"/>
    <property type="match status" value="1"/>
</dbReference>
<dbReference type="RefSeq" id="WP_200089383.1">
    <property type="nucleotide sequence ID" value="NZ_CP054706.1"/>
</dbReference>
<dbReference type="CDD" id="cd01998">
    <property type="entry name" value="MnmA_TRMU-like"/>
    <property type="match status" value="1"/>
</dbReference>
<accession>A0A7T6Z9T7</accession>
<feature type="site" description="Interaction with tRNA" evidence="15">
    <location>
        <position position="341"/>
    </location>
</feature>
<comment type="subcellular location">
    <subcellularLocation>
        <location evidence="1 15">Cytoplasm</location>
    </subcellularLocation>
</comment>
<dbReference type="FunFam" id="2.30.30.280:FF:000001">
    <property type="entry name" value="tRNA-specific 2-thiouridylase MnmA"/>
    <property type="match status" value="1"/>
</dbReference>
<keyword evidence="12 15" id="KW-1015">Disulfide bond</keyword>
<evidence type="ECO:0000259" key="16">
    <source>
        <dbReference type="Pfam" id="PF20258"/>
    </source>
</evidence>
<evidence type="ECO:0000256" key="6">
    <source>
        <dbReference type="ARBA" id="ARBA00022555"/>
    </source>
</evidence>
<evidence type="ECO:0000313" key="18">
    <source>
        <dbReference type="EMBL" id="QQK79576.1"/>
    </source>
</evidence>
<dbReference type="InterPro" id="IPR004506">
    <property type="entry name" value="MnmA-like"/>
</dbReference>
<feature type="site" description="Interaction with tRNA" evidence="15">
    <location>
        <position position="128"/>
    </location>
</feature>
<feature type="disulfide bond" description="Alternate" evidence="15">
    <location>
        <begin position="103"/>
        <end position="200"/>
    </location>
</feature>
<keyword evidence="9 15" id="KW-0547">Nucleotide-binding</keyword>
<dbReference type="NCBIfam" id="NF001138">
    <property type="entry name" value="PRK00143.1"/>
    <property type="match status" value="1"/>
</dbReference>
<evidence type="ECO:0000256" key="11">
    <source>
        <dbReference type="ARBA" id="ARBA00022884"/>
    </source>
</evidence>
<evidence type="ECO:0000256" key="15">
    <source>
        <dbReference type="HAMAP-Rule" id="MF_00144"/>
    </source>
</evidence>
<keyword evidence="10 15" id="KW-0067">ATP-binding</keyword>
<dbReference type="GO" id="GO:0005524">
    <property type="term" value="F:ATP binding"/>
    <property type="evidence" value="ECO:0007669"/>
    <property type="project" value="UniProtKB-KW"/>
</dbReference>
<feature type="region of interest" description="Interaction with tRNA" evidence="15">
    <location>
        <begin position="150"/>
        <end position="152"/>
    </location>
</feature>
<reference evidence="18 19" key="1">
    <citation type="submission" date="2020-06" db="EMBL/GenBank/DDBJ databases">
        <title>Genomic analysis of Salicibibacter sp. NKC21-4.</title>
        <authorList>
            <person name="Oh Y.J."/>
        </authorList>
    </citation>
    <scope>NUCLEOTIDE SEQUENCE [LARGE SCALE GENOMIC DNA]</scope>
    <source>
        <strain evidence="18 19">NKC21-4</strain>
    </source>
</reference>
<keyword evidence="5 15" id="KW-0963">Cytoplasm</keyword>
<keyword evidence="11 15" id="KW-0694">RNA-binding</keyword>
<protein>
    <recommendedName>
        <fullName evidence="4 15">tRNA-specific 2-thiouridylase MnmA</fullName>
        <ecNumber evidence="3 15">2.8.1.13</ecNumber>
    </recommendedName>
</protein>
<proteinExistence type="inferred from homology"/>
<evidence type="ECO:0000256" key="2">
    <source>
        <dbReference type="ARBA" id="ARBA00006191"/>
    </source>
</evidence>
<evidence type="ECO:0000256" key="9">
    <source>
        <dbReference type="ARBA" id="ARBA00022741"/>
    </source>
</evidence>